<evidence type="ECO:0000313" key="1">
    <source>
        <dbReference type="EMBL" id="MBW4865206.1"/>
    </source>
</evidence>
<dbReference type="EMBL" id="JAHXRF010000005">
    <property type="protein sequence ID" value="MBW4865206.1"/>
    <property type="molecule type" value="Genomic_DNA"/>
</dbReference>
<dbReference type="Proteomes" id="UP001196873">
    <property type="component" value="Unassembled WGS sequence"/>
</dbReference>
<protein>
    <submittedName>
        <fullName evidence="1">Uncharacterized protein</fullName>
    </submittedName>
</protein>
<reference evidence="1" key="1">
    <citation type="submission" date="2021-07" db="EMBL/GenBank/DDBJ databases">
        <title>Genomic diversity and antimicrobial resistance of Prevotella spp. isolated from chronic lung disease airways.</title>
        <authorList>
            <person name="Webb K.A."/>
            <person name="Olagoke O.S."/>
            <person name="Baird T."/>
            <person name="Neill J."/>
            <person name="Pham A."/>
            <person name="Wells T.J."/>
            <person name="Ramsay K.A."/>
            <person name="Bell S.C."/>
            <person name="Sarovich D.S."/>
            <person name="Price E.P."/>
        </authorList>
    </citation>
    <scope>NUCLEOTIDE SEQUENCE</scope>
    <source>
        <strain evidence="1">SCHI0047.S.3</strain>
    </source>
</reference>
<evidence type="ECO:0000313" key="2">
    <source>
        <dbReference type="Proteomes" id="UP001196873"/>
    </source>
</evidence>
<name>A0AAW4NJI3_9BACT</name>
<gene>
    <name evidence="1" type="ORF">KZY68_04060</name>
</gene>
<organism evidence="1 2">
    <name type="scientific">Segatella salivae</name>
    <dbReference type="NCBI Taxonomy" id="228604"/>
    <lineage>
        <taxon>Bacteria</taxon>
        <taxon>Pseudomonadati</taxon>
        <taxon>Bacteroidota</taxon>
        <taxon>Bacteroidia</taxon>
        <taxon>Bacteroidales</taxon>
        <taxon>Prevotellaceae</taxon>
        <taxon>Segatella</taxon>
    </lineage>
</organism>
<dbReference type="AlphaFoldDB" id="A0AAW4NJI3"/>
<accession>A0AAW4NJI3</accession>
<dbReference type="RefSeq" id="WP_219425494.1">
    <property type="nucleotide sequence ID" value="NZ_CAUQEZ010000003.1"/>
</dbReference>
<sequence length="83" mass="9307">MSTSINPSDLCSHLRNKLFDADGCYHAIWETIQNDTTITAVARARQLHIYRNGKKILVLAGKTSPKIIREDVLCKLISQPANQ</sequence>
<proteinExistence type="predicted"/>
<comment type="caution">
    <text evidence="1">The sequence shown here is derived from an EMBL/GenBank/DDBJ whole genome shotgun (WGS) entry which is preliminary data.</text>
</comment>